<proteinExistence type="predicted"/>
<accession>A0AAT9JAA3</accession>
<dbReference type="EMBL" id="BK067786">
    <property type="protein sequence ID" value="DBA51872.1"/>
    <property type="molecule type" value="Genomic_DNA"/>
</dbReference>
<protein>
    <submittedName>
        <fullName evidence="1">ORF14</fullName>
    </submittedName>
</protein>
<reference evidence="1" key="2">
    <citation type="submission" date="2024-03" db="EMBL/GenBank/DDBJ databases">
        <authorList>
            <person name="Ni Y."/>
            <person name="Xu T."/>
            <person name="Yan S."/>
            <person name="Chen L."/>
            <person name="Wang Y."/>
        </authorList>
    </citation>
    <scope>NUCLEOTIDE SEQUENCE</scope>
    <source>
        <strain evidence="1">NBC1</strain>
    </source>
</reference>
<name>A0AAT9JAA3_9VIRU</name>
<reference evidence="1" key="1">
    <citation type="journal article" date="2024" name="Environ. Microbiol. Rep.">
        <title>Hiding in plain sight: The discovery of complete genomes of 11 hypothetical spindle-shaped viruses that putatively infect mesophilic ammonia-oxidizing archaea.</title>
        <authorList>
            <person name="Ni Y."/>
            <person name="Xu T."/>
            <person name="Yan S."/>
            <person name="Chen L."/>
            <person name="Wang Y."/>
        </authorList>
    </citation>
    <scope>NUCLEOTIDE SEQUENCE</scope>
    <source>
        <strain evidence="1">NBC1</strain>
    </source>
</reference>
<organism evidence="1">
    <name type="scientific">Nitrosopumilaceae spindle-shaped virus</name>
    <dbReference type="NCBI Taxonomy" id="3065433"/>
    <lineage>
        <taxon>Viruses</taxon>
    </lineage>
</organism>
<evidence type="ECO:0000313" key="1">
    <source>
        <dbReference type="EMBL" id="DBA51872.1"/>
    </source>
</evidence>
<sequence length="57" mass="6884">MICKKCLFNKYHFTAGICTDCFHDKYKPKREVKPSDPPTLKNLKKLWEARIEWKIKN</sequence>